<dbReference type="Gene3D" id="3.40.50.1010">
    <property type="entry name" value="5'-nuclease"/>
    <property type="match status" value="1"/>
</dbReference>
<name>A0A6L6HSA0_9RHOB</name>
<reference evidence="1 2" key="1">
    <citation type="submission" date="2019-11" db="EMBL/GenBank/DDBJ databases">
        <authorList>
            <person name="Lang L."/>
        </authorList>
    </citation>
    <scope>NUCLEOTIDE SEQUENCE [LARGE SCALE GENOMIC DNA]</scope>
    <source>
        <strain evidence="1 2">YIM 132242</strain>
    </source>
</reference>
<accession>A0A6L6HSA0</accession>
<organism evidence="1 2">
    <name type="scientific">Paracoccus lichenicola</name>
    <dbReference type="NCBI Taxonomy" id="2665644"/>
    <lineage>
        <taxon>Bacteria</taxon>
        <taxon>Pseudomonadati</taxon>
        <taxon>Pseudomonadota</taxon>
        <taxon>Alphaproteobacteria</taxon>
        <taxon>Rhodobacterales</taxon>
        <taxon>Paracoccaceae</taxon>
        <taxon>Paracoccus</taxon>
    </lineage>
</organism>
<comment type="caution">
    <text evidence="1">The sequence shown here is derived from an EMBL/GenBank/DDBJ whole genome shotgun (WGS) entry which is preliminary data.</text>
</comment>
<dbReference type="CDD" id="cd09871">
    <property type="entry name" value="PIN_MtVapC28-VapC30-like"/>
    <property type="match status" value="1"/>
</dbReference>
<proteinExistence type="predicted"/>
<sequence>MCNRAKVVGHPAQLNMGDALSYAYACACACACAKTYHAPLLYKGDDFSRTDLA</sequence>
<evidence type="ECO:0000313" key="2">
    <source>
        <dbReference type="Proteomes" id="UP000481417"/>
    </source>
</evidence>
<dbReference type="Proteomes" id="UP000481417">
    <property type="component" value="Unassembled WGS sequence"/>
</dbReference>
<keyword evidence="2" id="KW-1185">Reference proteome</keyword>
<evidence type="ECO:0000313" key="1">
    <source>
        <dbReference type="EMBL" id="MTE01113.1"/>
    </source>
</evidence>
<gene>
    <name evidence="1" type="ORF">GIY56_12485</name>
</gene>
<dbReference type="AlphaFoldDB" id="A0A6L6HSA0"/>
<protein>
    <recommendedName>
        <fullName evidence="3">Type II toxin-antitoxin system VapC family toxin</fullName>
    </recommendedName>
</protein>
<dbReference type="EMBL" id="WMBT01000007">
    <property type="protein sequence ID" value="MTE01113.1"/>
    <property type="molecule type" value="Genomic_DNA"/>
</dbReference>
<evidence type="ECO:0008006" key="3">
    <source>
        <dbReference type="Google" id="ProtNLM"/>
    </source>
</evidence>